<sequence length="254" mass="26906">MNTMISGSGSDVLFLHGGGVSGWMWQPVVAQLAGTVRSIVPDLPGHGTSSSVEYTSHDDAVDRLVALIRDRAQGGVTVVGFSLGAQLALRLAADHPSLIRAALIISGETVPAPAQAATLALLRASAPLARREWFARLQAKQLGVPETLLERYIEDSRTMTTDTLVASVRENIGFTLPEGWRHFAGPATVVVGARERGLMRKSADHTHEALPHSSLVVVPDAAHDAPLTRPDRIADEVRGLLAQVEAGRTGPDAS</sequence>
<dbReference type="PRINTS" id="PR00111">
    <property type="entry name" value="ABHYDROLASE"/>
</dbReference>
<dbReference type="InterPro" id="IPR050266">
    <property type="entry name" value="AB_hydrolase_sf"/>
</dbReference>
<dbReference type="RefSeq" id="WP_185987055.1">
    <property type="nucleotide sequence ID" value="NZ_BAAALZ010000001.1"/>
</dbReference>
<protein>
    <submittedName>
        <fullName evidence="2">Pimeloyl-ACP methyl ester carboxylesterase</fullName>
    </submittedName>
</protein>
<dbReference type="InterPro" id="IPR000073">
    <property type="entry name" value="AB_hydrolase_1"/>
</dbReference>
<keyword evidence="3" id="KW-1185">Reference proteome</keyword>
<dbReference type="PANTHER" id="PTHR43798">
    <property type="entry name" value="MONOACYLGLYCEROL LIPASE"/>
    <property type="match status" value="1"/>
</dbReference>
<dbReference type="Proteomes" id="UP000586095">
    <property type="component" value="Unassembled WGS sequence"/>
</dbReference>
<evidence type="ECO:0000313" key="2">
    <source>
        <dbReference type="EMBL" id="NYD27014.1"/>
    </source>
</evidence>
<evidence type="ECO:0000313" key="3">
    <source>
        <dbReference type="Proteomes" id="UP000586095"/>
    </source>
</evidence>
<comment type="caution">
    <text evidence="2">The sequence shown here is derived from an EMBL/GenBank/DDBJ whole genome shotgun (WGS) entry which is preliminary data.</text>
</comment>
<dbReference type="AlphaFoldDB" id="A0A852RFG5"/>
<reference evidence="2 3" key="1">
    <citation type="submission" date="2020-07" db="EMBL/GenBank/DDBJ databases">
        <title>Sequencing the genomes of 1000 actinobacteria strains.</title>
        <authorList>
            <person name="Klenk H.-P."/>
        </authorList>
    </citation>
    <scope>NUCLEOTIDE SEQUENCE [LARGE SCALE GENOMIC DNA]</scope>
    <source>
        <strain evidence="2 3">DSM 17380</strain>
    </source>
</reference>
<evidence type="ECO:0000259" key="1">
    <source>
        <dbReference type="Pfam" id="PF12697"/>
    </source>
</evidence>
<dbReference type="Pfam" id="PF12697">
    <property type="entry name" value="Abhydrolase_6"/>
    <property type="match status" value="1"/>
</dbReference>
<name>A0A852RFG5_9MICO</name>
<dbReference type="Gene3D" id="3.40.50.1820">
    <property type="entry name" value="alpha/beta hydrolase"/>
    <property type="match status" value="1"/>
</dbReference>
<dbReference type="SUPFAM" id="SSF53474">
    <property type="entry name" value="alpha/beta-Hydrolases"/>
    <property type="match status" value="1"/>
</dbReference>
<proteinExistence type="predicted"/>
<accession>A0A852RFG5</accession>
<dbReference type="InterPro" id="IPR029058">
    <property type="entry name" value="AB_hydrolase_fold"/>
</dbReference>
<dbReference type="GO" id="GO:0003824">
    <property type="term" value="F:catalytic activity"/>
    <property type="evidence" value="ECO:0007669"/>
    <property type="project" value="UniProtKB-ARBA"/>
</dbReference>
<organism evidence="2 3">
    <name type="scientific">Leucobacter aridicollis</name>
    <dbReference type="NCBI Taxonomy" id="283878"/>
    <lineage>
        <taxon>Bacteria</taxon>
        <taxon>Bacillati</taxon>
        <taxon>Actinomycetota</taxon>
        <taxon>Actinomycetes</taxon>
        <taxon>Micrococcales</taxon>
        <taxon>Microbacteriaceae</taxon>
        <taxon>Leucobacter</taxon>
    </lineage>
</organism>
<gene>
    <name evidence="2" type="ORF">BJ960_001817</name>
</gene>
<feature type="domain" description="AB hydrolase-1" evidence="1">
    <location>
        <begin position="12"/>
        <end position="235"/>
    </location>
</feature>
<dbReference type="EMBL" id="JACCBD010000001">
    <property type="protein sequence ID" value="NYD27014.1"/>
    <property type="molecule type" value="Genomic_DNA"/>
</dbReference>